<proteinExistence type="predicted"/>
<dbReference type="InterPro" id="IPR051064">
    <property type="entry name" value="SEC14/CRAL-TRIO_domain"/>
</dbReference>
<evidence type="ECO:0000259" key="1">
    <source>
        <dbReference type="PROSITE" id="PS50191"/>
    </source>
</evidence>
<dbReference type="PANTHER" id="PTHR23324:SF83">
    <property type="entry name" value="SEC14-LIKE PROTEIN 2"/>
    <property type="match status" value="1"/>
</dbReference>
<dbReference type="SMART" id="SM00516">
    <property type="entry name" value="SEC14"/>
    <property type="match status" value="1"/>
</dbReference>
<dbReference type="InterPro" id="IPR036865">
    <property type="entry name" value="CRAL-TRIO_dom_sf"/>
</dbReference>
<dbReference type="EMBL" id="VXIV02001782">
    <property type="protein sequence ID" value="KAF6029883.1"/>
    <property type="molecule type" value="Genomic_DNA"/>
</dbReference>
<dbReference type="AlphaFoldDB" id="A0A7J7JV92"/>
<dbReference type="PANTHER" id="PTHR23324">
    <property type="entry name" value="SEC14 RELATED PROTEIN"/>
    <property type="match status" value="1"/>
</dbReference>
<protein>
    <submittedName>
        <fullName evidence="3">SEC14L2</fullName>
    </submittedName>
</protein>
<dbReference type="CDD" id="cd00170">
    <property type="entry name" value="SEC14"/>
    <property type="match status" value="1"/>
</dbReference>
<gene>
    <name evidence="3" type="ORF">EB796_011820</name>
</gene>
<dbReference type="Gene3D" id="3.40.525.10">
    <property type="entry name" value="CRAL-TRIO lipid binding domain"/>
    <property type="match status" value="1"/>
</dbReference>
<organism evidence="3 4">
    <name type="scientific">Bugula neritina</name>
    <name type="common">Brown bryozoan</name>
    <name type="synonym">Sertularia neritina</name>
    <dbReference type="NCBI Taxonomy" id="10212"/>
    <lineage>
        <taxon>Eukaryota</taxon>
        <taxon>Metazoa</taxon>
        <taxon>Spiralia</taxon>
        <taxon>Lophotrochozoa</taxon>
        <taxon>Bryozoa</taxon>
        <taxon>Gymnolaemata</taxon>
        <taxon>Cheilostomatida</taxon>
        <taxon>Flustrina</taxon>
        <taxon>Buguloidea</taxon>
        <taxon>Bugulidae</taxon>
        <taxon>Bugula</taxon>
    </lineage>
</organism>
<evidence type="ECO:0000313" key="3">
    <source>
        <dbReference type="EMBL" id="KAF6029883.1"/>
    </source>
</evidence>
<dbReference type="InterPro" id="IPR001251">
    <property type="entry name" value="CRAL-TRIO_dom"/>
</dbReference>
<feature type="domain" description="CRAL-TRIO" evidence="1">
    <location>
        <begin position="6"/>
        <end position="179"/>
    </location>
</feature>
<dbReference type="Proteomes" id="UP000593567">
    <property type="component" value="Unassembled WGS sequence"/>
</dbReference>
<dbReference type="InterPro" id="IPR009038">
    <property type="entry name" value="GOLD_dom"/>
</dbReference>
<dbReference type="SUPFAM" id="SSF52087">
    <property type="entry name" value="CRAL/TRIO domain"/>
    <property type="match status" value="1"/>
</dbReference>
<accession>A0A7J7JV92</accession>
<evidence type="ECO:0000259" key="2">
    <source>
        <dbReference type="PROSITE" id="PS50866"/>
    </source>
</evidence>
<dbReference type="Gene3D" id="2.60.120.680">
    <property type="entry name" value="GOLD domain"/>
    <property type="match status" value="1"/>
</dbReference>
<feature type="domain" description="GOLD" evidence="2">
    <location>
        <begin position="196"/>
        <end position="308"/>
    </location>
</feature>
<evidence type="ECO:0000313" key="4">
    <source>
        <dbReference type="Proteomes" id="UP000593567"/>
    </source>
</evidence>
<dbReference type="PROSITE" id="PS50866">
    <property type="entry name" value="GOLD"/>
    <property type="match status" value="1"/>
</dbReference>
<keyword evidence="4" id="KW-1185">Reference proteome</keyword>
<dbReference type="SUPFAM" id="SSF101576">
    <property type="entry name" value="Supernatant protein factor (SPF), C-terminal domain"/>
    <property type="match status" value="1"/>
</dbReference>
<dbReference type="Pfam" id="PF00650">
    <property type="entry name" value="CRAL_TRIO"/>
    <property type="match status" value="1"/>
</dbReference>
<sequence>MECWPQLKVIEKYMTGGIGCFDKEGLPVRFERFGYLDVKGMFYSSKKVDLEMKKLYDQEVALKVMRQQSEKLGKKIDRLTVILDLDQIGSKQLWRPGLALYLHLIKLLEDNYPEFVKRLIVINAPKIFPIFFKICRPLISDDMNKKMRVYGTNFLPEVLKIIDEEELPAFLGGKQVGPDNDIYCTHRIKAGGLVPESYYLKDVIDTTEFESTTISAGCKLVLKVPIEQPNCVIRWEFLTEGKDISFGVSLIPKGSEKQQVVVPASRVQCHMVPEYGSLTCEQLGTYVILFDNSYSWTKGKKLKYNIEALIEDEELLEEVEQIMNQKIE</sequence>
<name>A0A7J7JV92_BUGNE</name>
<dbReference type="GO" id="GO:0005737">
    <property type="term" value="C:cytoplasm"/>
    <property type="evidence" value="ECO:0007669"/>
    <property type="project" value="TreeGrafter"/>
</dbReference>
<comment type="caution">
    <text evidence="3">The sequence shown here is derived from an EMBL/GenBank/DDBJ whole genome shotgun (WGS) entry which is preliminary data.</text>
</comment>
<reference evidence="3" key="1">
    <citation type="submission" date="2020-06" db="EMBL/GenBank/DDBJ databases">
        <title>Draft genome of Bugula neritina, a colonial animal packing powerful symbionts and potential medicines.</title>
        <authorList>
            <person name="Rayko M."/>
        </authorList>
    </citation>
    <scope>NUCLEOTIDE SEQUENCE [LARGE SCALE GENOMIC DNA]</scope>
    <source>
        <strain evidence="3">Kwan_BN1</strain>
    </source>
</reference>
<dbReference type="PROSITE" id="PS50191">
    <property type="entry name" value="CRAL_TRIO"/>
    <property type="match status" value="1"/>
</dbReference>
<dbReference type="InterPro" id="IPR036598">
    <property type="entry name" value="GOLD_dom_sf"/>
</dbReference>
<dbReference type="OrthoDB" id="1434354at2759"/>